<dbReference type="EMBL" id="LR862143">
    <property type="protein sequence ID" value="CAD1823643.1"/>
    <property type="molecule type" value="Genomic_DNA"/>
</dbReference>
<evidence type="ECO:0000313" key="1">
    <source>
        <dbReference type="EMBL" id="CAD1823643.1"/>
    </source>
</evidence>
<name>A0A6V7NYH7_ANACO</name>
<dbReference type="Gene3D" id="3.30.420.10">
    <property type="entry name" value="Ribonuclease H-like superfamily/Ribonuclease H"/>
    <property type="match status" value="1"/>
</dbReference>
<proteinExistence type="predicted"/>
<protein>
    <recommendedName>
        <fullName evidence="2">Integrase catalytic domain-containing protein</fullName>
    </recommendedName>
</protein>
<reference evidence="1" key="1">
    <citation type="submission" date="2020-07" db="EMBL/GenBank/DDBJ databases">
        <authorList>
            <person name="Lin J."/>
        </authorList>
    </citation>
    <scope>NUCLEOTIDE SEQUENCE</scope>
</reference>
<dbReference type="InterPro" id="IPR012337">
    <property type="entry name" value="RNaseH-like_sf"/>
</dbReference>
<sequence>MSKKAYSFDVMKANLIFDYLLKGDQVKLPEGHSESHNFLIVATNYFTKWIEAIPWKKATQKKVIEFIETHVIHRFGIPETIIADQRAMFTGAKGDLIVRDGMNDNRKRRHEHFK</sequence>
<dbReference type="AlphaFoldDB" id="A0A6V7NYH7"/>
<dbReference type="InterPro" id="IPR036397">
    <property type="entry name" value="RNaseH_sf"/>
</dbReference>
<dbReference type="SUPFAM" id="SSF53098">
    <property type="entry name" value="Ribonuclease H-like"/>
    <property type="match status" value="1"/>
</dbReference>
<organism evidence="1">
    <name type="scientific">Ananas comosus var. bracteatus</name>
    <name type="common">red pineapple</name>
    <dbReference type="NCBI Taxonomy" id="296719"/>
    <lineage>
        <taxon>Eukaryota</taxon>
        <taxon>Viridiplantae</taxon>
        <taxon>Streptophyta</taxon>
        <taxon>Embryophyta</taxon>
        <taxon>Tracheophyta</taxon>
        <taxon>Spermatophyta</taxon>
        <taxon>Magnoliopsida</taxon>
        <taxon>Liliopsida</taxon>
        <taxon>Poales</taxon>
        <taxon>Bromeliaceae</taxon>
        <taxon>Bromelioideae</taxon>
        <taxon>Ananas</taxon>
    </lineage>
</organism>
<dbReference type="GO" id="GO:0003676">
    <property type="term" value="F:nucleic acid binding"/>
    <property type="evidence" value="ECO:0007669"/>
    <property type="project" value="InterPro"/>
</dbReference>
<gene>
    <name evidence="1" type="ORF">CB5_LOCUS6854</name>
</gene>
<accession>A0A6V7NYH7</accession>
<evidence type="ECO:0008006" key="2">
    <source>
        <dbReference type="Google" id="ProtNLM"/>
    </source>
</evidence>